<dbReference type="AlphaFoldDB" id="A0A6B0SUI0"/>
<evidence type="ECO:0000256" key="2">
    <source>
        <dbReference type="PROSITE-ProRule" id="PRU00169"/>
    </source>
</evidence>
<keyword evidence="1 2" id="KW-0597">Phosphoprotein</keyword>
<evidence type="ECO:0000313" key="5">
    <source>
        <dbReference type="Proteomes" id="UP000471521"/>
    </source>
</evidence>
<reference evidence="4 5" key="1">
    <citation type="submission" date="2019-12" db="EMBL/GenBank/DDBJ databases">
        <title>Isolation and characterization of three novel carbon monoxide-oxidizing members of Halobacteria from salione crusts and soils.</title>
        <authorList>
            <person name="Myers M.R."/>
            <person name="King G.M."/>
        </authorList>
    </citation>
    <scope>NUCLEOTIDE SEQUENCE [LARGE SCALE GENOMIC DNA]</scope>
    <source>
        <strain evidence="4 5">PCN9</strain>
    </source>
</reference>
<dbReference type="Proteomes" id="UP000471521">
    <property type="component" value="Unassembled WGS sequence"/>
</dbReference>
<evidence type="ECO:0000313" key="4">
    <source>
        <dbReference type="EMBL" id="MXR21219.1"/>
    </source>
</evidence>
<dbReference type="PANTHER" id="PTHR44591">
    <property type="entry name" value="STRESS RESPONSE REGULATOR PROTEIN 1"/>
    <property type="match status" value="1"/>
</dbReference>
<sequence>MADVNSQPDARRDVSGTVLVVDDEPELAGMYAAMLEDRHTVRTATSGEAALRQFTSDVDVVLLDRRMPDVTGDELLDVVRTEGYDYQVAMVTAVEPDGDVTELAFDAYVVKPVRRRDLRDVVAELLLRSEYGAGIQELLRVASKLAALETRNDPADLADDEDYQRLLRRLARLQRASRARQDELLDRVEATTLFRDALQESREGWQ</sequence>
<evidence type="ECO:0000259" key="3">
    <source>
        <dbReference type="PROSITE" id="PS50110"/>
    </source>
</evidence>
<organism evidence="4 5">
    <name type="scientific">Halobacterium bonnevillei</name>
    <dbReference type="NCBI Taxonomy" id="2692200"/>
    <lineage>
        <taxon>Archaea</taxon>
        <taxon>Methanobacteriati</taxon>
        <taxon>Methanobacteriota</taxon>
        <taxon>Stenosarchaea group</taxon>
        <taxon>Halobacteria</taxon>
        <taxon>Halobacteriales</taxon>
        <taxon>Halobacteriaceae</taxon>
        <taxon>Halobacterium</taxon>
    </lineage>
</organism>
<protein>
    <submittedName>
        <fullName evidence="4">Response regulator</fullName>
    </submittedName>
</protein>
<dbReference type="GO" id="GO:0000160">
    <property type="term" value="P:phosphorelay signal transduction system"/>
    <property type="evidence" value="ECO:0007669"/>
    <property type="project" value="InterPro"/>
</dbReference>
<dbReference type="InterPro" id="IPR001789">
    <property type="entry name" value="Sig_transdc_resp-reg_receiver"/>
</dbReference>
<dbReference type="RefSeq" id="WP_159526713.1">
    <property type="nucleotide sequence ID" value="NZ_WUUU01000093.1"/>
</dbReference>
<comment type="caution">
    <text evidence="4">The sequence shown here is derived from an EMBL/GenBank/DDBJ whole genome shotgun (WGS) entry which is preliminary data.</text>
</comment>
<name>A0A6B0SUI0_9EURY</name>
<evidence type="ECO:0000256" key="1">
    <source>
        <dbReference type="ARBA" id="ARBA00022553"/>
    </source>
</evidence>
<dbReference type="InterPro" id="IPR011006">
    <property type="entry name" value="CheY-like_superfamily"/>
</dbReference>
<dbReference type="SUPFAM" id="SSF52172">
    <property type="entry name" value="CheY-like"/>
    <property type="match status" value="1"/>
</dbReference>
<dbReference type="Pfam" id="PF00072">
    <property type="entry name" value="Response_reg"/>
    <property type="match status" value="1"/>
</dbReference>
<dbReference type="InterPro" id="IPR050595">
    <property type="entry name" value="Bact_response_regulator"/>
</dbReference>
<keyword evidence="5" id="KW-1185">Reference proteome</keyword>
<dbReference type="SMART" id="SM00448">
    <property type="entry name" value="REC"/>
    <property type="match status" value="1"/>
</dbReference>
<feature type="modified residue" description="4-aspartylphosphate" evidence="2">
    <location>
        <position position="64"/>
    </location>
</feature>
<gene>
    <name evidence="4" type="ORF">GRX66_11620</name>
</gene>
<dbReference type="EMBL" id="WUUU01000093">
    <property type="protein sequence ID" value="MXR21219.1"/>
    <property type="molecule type" value="Genomic_DNA"/>
</dbReference>
<proteinExistence type="predicted"/>
<accession>A0A6B0SUI0</accession>
<dbReference type="OrthoDB" id="86314at2157"/>
<dbReference type="Gene3D" id="3.40.50.2300">
    <property type="match status" value="1"/>
</dbReference>
<dbReference type="Pfam" id="PF08663">
    <property type="entry name" value="HalX"/>
    <property type="match status" value="1"/>
</dbReference>
<dbReference type="InterPro" id="IPR013971">
    <property type="entry name" value="HalX_domain"/>
</dbReference>
<dbReference type="CDD" id="cd00156">
    <property type="entry name" value="REC"/>
    <property type="match status" value="1"/>
</dbReference>
<dbReference type="PANTHER" id="PTHR44591:SF3">
    <property type="entry name" value="RESPONSE REGULATORY DOMAIN-CONTAINING PROTEIN"/>
    <property type="match status" value="1"/>
</dbReference>
<dbReference type="PROSITE" id="PS50110">
    <property type="entry name" value="RESPONSE_REGULATORY"/>
    <property type="match status" value="1"/>
</dbReference>
<feature type="domain" description="Response regulatory" evidence="3">
    <location>
        <begin position="17"/>
        <end position="126"/>
    </location>
</feature>